<evidence type="ECO:0000313" key="3">
    <source>
        <dbReference type="EMBL" id="MBI3126483.1"/>
    </source>
</evidence>
<dbReference type="GO" id="GO:0019748">
    <property type="term" value="P:secondary metabolic process"/>
    <property type="evidence" value="ECO:0007669"/>
    <property type="project" value="TreeGrafter"/>
</dbReference>
<reference evidence="3" key="1">
    <citation type="submission" date="2020-07" db="EMBL/GenBank/DDBJ databases">
        <title>Huge and variable diversity of episymbiotic CPR bacteria and DPANN archaea in groundwater ecosystems.</title>
        <authorList>
            <person name="He C.Y."/>
            <person name="Keren R."/>
            <person name="Whittaker M."/>
            <person name="Farag I.F."/>
            <person name="Doudna J."/>
            <person name="Cate J.H.D."/>
            <person name="Banfield J.F."/>
        </authorList>
    </citation>
    <scope>NUCLEOTIDE SEQUENCE</scope>
    <source>
        <strain evidence="3">NC_groundwater_763_Ag_S-0.2um_68_21</strain>
    </source>
</reference>
<dbReference type="GO" id="GO:0016787">
    <property type="term" value="F:hydrolase activity"/>
    <property type="evidence" value="ECO:0007669"/>
    <property type="project" value="InterPro"/>
</dbReference>
<dbReference type="PANTHER" id="PTHR21240">
    <property type="entry name" value="2-AMINO-3-CARBOXYLMUCONATE-6-SEMIALDEHYDE DECARBOXYLASE"/>
    <property type="match status" value="1"/>
</dbReference>
<proteinExistence type="predicted"/>
<evidence type="ECO:0000259" key="2">
    <source>
        <dbReference type="Pfam" id="PF04909"/>
    </source>
</evidence>
<evidence type="ECO:0000313" key="4">
    <source>
        <dbReference type="Proteomes" id="UP000782312"/>
    </source>
</evidence>
<dbReference type="PANTHER" id="PTHR21240:SF28">
    <property type="entry name" value="ISO-OROTATE DECARBOXYLASE (EUROFUNG)"/>
    <property type="match status" value="1"/>
</dbReference>
<dbReference type="Proteomes" id="UP000782312">
    <property type="component" value="Unassembled WGS sequence"/>
</dbReference>
<sequence length="336" mass="37470">MIIDFHAHILPEKVLDAIRAGKFAPQVRVETGRRGEEAIVADITVLGQKRVMRNRLPRELLDLDLRLAHMKSMRVDKQILSAITNMTFYGLDAGLNREISAFYNDEIAAVAEKMPEKFHCMCNVPLQDPEAAAAELERSVKRGHVGVKIGTNVAGANLSDPGLDLFWAKAESLDVPVFIHPGDIIGAEDRMKEFYMHNLIANPLDTTIAAACLIFGGVLDRFPRLKVVLAHLGGFAPWIRGRWQHGYMVREETRVRGAQAPDAYLGKLYYDTVIHNADCLEFAVKTLGAEAILYGTDYPWDVGLLGPAAEVQGLSRLSRADQEKILARNTRRVYRI</sequence>
<dbReference type="GO" id="GO:0005737">
    <property type="term" value="C:cytoplasm"/>
    <property type="evidence" value="ECO:0007669"/>
    <property type="project" value="TreeGrafter"/>
</dbReference>
<name>A0A932HXZ6_UNCTE</name>
<protein>
    <submittedName>
        <fullName evidence="3">Amidohydrolase family protein</fullName>
    </submittedName>
</protein>
<accession>A0A932HXZ6</accession>
<dbReference type="EMBL" id="JACPUR010000004">
    <property type="protein sequence ID" value="MBI3126483.1"/>
    <property type="molecule type" value="Genomic_DNA"/>
</dbReference>
<dbReference type="InterPro" id="IPR032465">
    <property type="entry name" value="ACMSD"/>
</dbReference>
<dbReference type="Pfam" id="PF04909">
    <property type="entry name" value="Amidohydro_2"/>
    <property type="match status" value="1"/>
</dbReference>
<comment type="caution">
    <text evidence="3">The sequence shown here is derived from an EMBL/GenBank/DDBJ whole genome shotgun (WGS) entry which is preliminary data.</text>
</comment>
<evidence type="ECO:0000256" key="1">
    <source>
        <dbReference type="ARBA" id="ARBA00023239"/>
    </source>
</evidence>
<organism evidence="3 4">
    <name type="scientific">Tectimicrobiota bacterium</name>
    <dbReference type="NCBI Taxonomy" id="2528274"/>
    <lineage>
        <taxon>Bacteria</taxon>
        <taxon>Pseudomonadati</taxon>
        <taxon>Nitrospinota/Tectimicrobiota group</taxon>
        <taxon>Candidatus Tectimicrobiota</taxon>
    </lineage>
</organism>
<dbReference type="SUPFAM" id="SSF51556">
    <property type="entry name" value="Metallo-dependent hydrolases"/>
    <property type="match status" value="1"/>
</dbReference>
<dbReference type="Gene3D" id="3.20.20.140">
    <property type="entry name" value="Metal-dependent hydrolases"/>
    <property type="match status" value="1"/>
</dbReference>
<dbReference type="InterPro" id="IPR006680">
    <property type="entry name" value="Amidohydro-rel"/>
</dbReference>
<dbReference type="GO" id="GO:0016831">
    <property type="term" value="F:carboxy-lyase activity"/>
    <property type="evidence" value="ECO:0007669"/>
    <property type="project" value="InterPro"/>
</dbReference>
<dbReference type="InterPro" id="IPR032466">
    <property type="entry name" value="Metal_Hydrolase"/>
</dbReference>
<gene>
    <name evidence="3" type="ORF">HYZ11_02630</name>
</gene>
<keyword evidence="1" id="KW-0456">Lyase</keyword>
<feature type="domain" description="Amidohydrolase-related" evidence="2">
    <location>
        <begin position="3"/>
        <end position="336"/>
    </location>
</feature>
<dbReference type="AlphaFoldDB" id="A0A932HXZ6"/>